<dbReference type="GO" id="GO:0004458">
    <property type="term" value="F:D-lactate dehydrogenase (cytochrome) activity"/>
    <property type="evidence" value="ECO:0007669"/>
    <property type="project" value="UniProtKB-EC"/>
</dbReference>
<evidence type="ECO:0000256" key="7">
    <source>
        <dbReference type="ARBA" id="ARBA00038897"/>
    </source>
</evidence>
<keyword evidence="3" id="KW-0285">Flavoprotein</keyword>
<evidence type="ECO:0000313" key="9">
    <source>
        <dbReference type="EMBL" id="PIZ86817.1"/>
    </source>
</evidence>
<evidence type="ECO:0000256" key="2">
    <source>
        <dbReference type="ARBA" id="ARBA00008000"/>
    </source>
</evidence>
<dbReference type="Pfam" id="PF01565">
    <property type="entry name" value="FAD_binding_4"/>
    <property type="match status" value="1"/>
</dbReference>
<reference evidence="10" key="1">
    <citation type="submission" date="2017-09" db="EMBL/GenBank/DDBJ databases">
        <title>Depth-based differentiation of microbial function through sediment-hosted aquifers and enrichment of novel symbionts in the deep terrestrial subsurface.</title>
        <authorList>
            <person name="Probst A.J."/>
            <person name="Ladd B."/>
            <person name="Jarett J.K."/>
            <person name="Geller-Mcgrath D.E."/>
            <person name="Sieber C.M.K."/>
            <person name="Emerson J.B."/>
            <person name="Anantharaman K."/>
            <person name="Thomas B.C."/>
            <person name="Malmstrom R."/>
            <person name="Stieglmeier M."/>
            <person name="Klingl A."/>
            <person name="Woyke T."/>
            <person name="Ryan C.M."/>
            <person name="Banfield J.F."/>
        </authorList>
    </citation>
    <scope>NUCLEOTIDE SEQUENCE [LARGE SCALE GENOMIC DNA]</scope>
</reference>
<dbReference type="Gene3D" id="3.30.465.10">
    <property type="match status" value="2"/>
</dbReference>
<dbReference type="InterPro" id="IPR036318">
    <property type="entry name" value="FAD-bd_PCMH-like_sf"/>
</dbReference>
<accession>A0A2J0MJZ8</accession>
<dbReference type="EMBL" id="PFOY01000047">
    <property type="protein sequence ID" value="PIZ86817.1"/>
    <property type="molecule type" value="Genomic_DNA"/>
</dbReference>
<keyword evidence="4" id="KW-0274">FAD</keyword>
<dbReference type="InterPro" id="IPR016171">
    <property type="entry name" value="Vanillyl_alc_oxidase_C-sub2"/>
</dbReference>
<dbReference type="Gene3D" id="3.30.70.2740">
    <property type="match status" value="1"/>
</dbReference>
<dbReference type="AlphaFoldDB" id="A0A2J0MJZ8"/>
<evidence type="ECO:0000256" key="3">
    <source>
        <dbReference type="ARBA" id="ARBA00022630"/>
    </source>
</evidence>
<dbReference type="EC" id="1.1.2.4" evidence="7"/>
<dbReference type="Proteomes" id="UP000228547">
    <property type="component" value="Unassembled WGS sequence"/>
</dbReference>
<evidence type="ECO:0000313" key="10">
    <source>
        <dbReference type="Proteomes" id="UP000228547"/>
    </source>
</evidence>
<name>A0A2J0MJZ8_9BACT</name>
<dbReference type="SUPFAM" id="SSF56176">
    <property type="entry name" value="FAD-binding/transporter-associated domain-like"/>
    <property type="match status" value="1"/>
</dbReference>
<comment type="similarity">
    <text evidence="2">Belongs to the FAD-binding oxidoreductase/transferase type 4 family.</text>
</comment>
<evidence type="ECO:0000256" key="4">
    <source>
        <dbReference type="ARBA" id="ARBA00022827"/>
    </source>
</evidence>
<feature type="domain" description="FAD-binding PCMH-type" evidence="8">
    <location>
        <begin position="30"/>
        <end position="324"/>
    </location>
</feature>
<keyword evidence="6" id="KW-0560">Oxidoreductase</keyword>
<keyword evidence="5" id="KW-0809">Transit peptide</keyword>
<dbReference type="Pfam" id="PF02913">
    <property type="entry name" value="FAD-oxidase_C"/>
    <property type="match status" value="1"/>
</dbReference>
<proteinExistence type="inferred from homology"/>
<protein>
    <recommendedName>
        <fullName evidence="7">D-lactate dehydrogenase (cytochrome)</fullName>
        <ecNumber evidence="7">1.1.2.4</ecNumber>
    </recommendedName>
</protein>
<evidence type="ECO:0000256" key="5">
    <source>
        <dbReference type="ARBA" id="ARBA00022946"/>
    </source>
</evidence>
<dbReference type="InterPro" id="IPR016169">
    <property type="entry name" value="FAD-bd_PCMH_sub2"/>
</dbReference>
<dbReference type="InterPro" id="IPR004113">
    <property type="entry name" value="FAD-bd_oxidored_4_C"/>
</dbReference>
<dbReference type="PROSITE" id="PS51387">
    <property type="entry name" value="FAD_PCMH"/>
    <property type="match status" value="1"/>
</dbReference>
<dbReference type="PANTHER" id="PTHR11748:SF111">
    <property type="entry name" value="D-LACTATE DEHYDROGENASE, MITOCHONDRIAL-RELATED"/>
    <property type="match status" value="1"/>
</dbReference>
<dbReference type="SUPFAM" id="SSF55103">
    <property type="entry name" value="FAD-linked oxidases, C-terminal domain"/>
    <property type="match status" value="1"/>
</dbReference>
<dbReference type="InterPro" id="IPR016166">
    <property type="entry name" value="FAD-bd_PCMH"/>
</dbReference>
<comment type="caution">
    <text evidence="9">The sequence shown here is derived from an EMBL/GenBank/DDBJ whole genome shotgun (WGS) entry which is preliminary data.</text>
</comment>
<dbReference type="GO" id="GO:1903457">
    <property type="term" value="P:lactate catabolic process"/>
    <property type="evidence" value="ECO:0007669"/>
    <property type="project" value="TreeGrafter"/>
</dbReference>
<dbReference type="InterPro" id="IPR016164">
    <property type="entry name" value="FAD-linked_Oxase-like_C"/>
</dbReference>
<evidence type="ECO:0000256" key="1">
    <source>
        <dbReference type="ARBA" id="ARBA00001974"/>
    </source>
</evidence>
<dbReference type="GO" id="GO:0071949">
    <property type="term" value="F:FAD binding"/>
    <property type="evidence" value="ECO:0007669"/>
    <property type="project" value="InterPro"/>
</dbReference>
<dbReference type="Gene3D" id="1.10.45.10">
    <property type="entry name" value="Vanillyl-alcohol Oxidase, Chain A, domain 4"/>
    <property type="match status" value="1"/>
</dbReference>
<organism evidence="9 10">
    <name type="scientific">Candidatus Nomurabacteria bacterium CG_4_10_14_0_2_um_filter_30_12</name>
    <dbReference type="NCBI Taxonomy" id="1974727"/>
    <lineage>
        <taxon>Bacteria</taxon>
        <taxon>Candidatus Nomuraibacteriota</taxon>
    </lineage>
</organism>
<evidence type="ECO:0000256" key="6">
    <source>
        <dbReference type="ARBA" id="ARBA00023002"/>
    </source>
</evidence>
<gene>
    <name evidence="9" type="ORF">COX93_03225</name>
</gene>
<dbReference type="InterPro" id="IPR006094">
    <property type="entry name" value="Oxid_FAD_bind_N"/>
</dbReference>
<comment type="cofactor">
    <cofactor evidence="1">
        <name>FAD</name>
        <dbReference type="ChEBI" id="CHEBI:57692"/>
    </cofactor>
</comment>
<dbReference type="PANTHER" id="PTHR11748">
    <property type="entry name" value="D-LACTATE DEHYDROGENASE"/>
    <property type="match status" value="1"/>
</dbReference>
<dbReference type="GO" id="GO:0008720">
    <property type="term" value="F:D-lactate dehydrogenase (NAD+) activity"/>
    <property type="evidence" value="ECO:0007669"/>
    <property type="project" value="TreeGrafter"/>
</dbReference>
<evidence type="ECO:0000259" key="8">
    <source>
        <dbReference type="PROSITE" id="PS51387"/>
    </source>
</evidence>
<sequence length="623" mass="71491">MKEEIQKFFRGEVEDSDEVLSKYSRDASIFEVRPKLVLFPMDSKDVQNLVKWVSENKDKYADPEKNKDYKNLSITCRCAGTDMSGGAIGESLILDFTRHMNKLVRWNQDLKNFSGLTLPGVPVGTHTVQNSSNPDSITVQPGMFYRDFEKITLEKGLILPCYTASKSLNAMGGMFGNNSAGERTLKYGKTEDYILETKIVFSDGNEYVVKPLTQNELTKKIVQLDFEGDIYKNIYNLINKNKDEINHAKPNVHKNSAGYYIWNVLKKIQNLKNSSGLTLPGVPVGAHTEHNSLDSVFFDLNKLLVGSQGTLGIATEITFKLVKNPKHSKLVVIFINDLESLGRLVKEILQFNPETLETYDDKTMKLAVRFFPDFLKNKGLLGMIKFMWSFIPELGMMFKNFFNRKGFPKLIVLTEFAGDSQKLVYRQCISLKEKIKDFKLKVHITKSEEESEKYWDIRRESFSLLRKHVAKLHTAPFIDDIIVRPEFLPKFIPELNKILEQYKLVYTIAGHVGDGNFHIIPLMDFRRLDTPKIIMELGDKVYDLVIRYQGSITAEHNDGIIRTHYLKKMYGTNMIMIFKDIKKIFDKKNIFNIGKKIISKDGSGTKEYAISHIALEHNVIHKV</sequence>